<accession>A0A4Q7KNI1</accession>
<dbReference type="AlphaFoldDB" id="A0A4Q7KNI1"/>
<dbReference type="RefSeq" id="WP_242613472.1">
    <property type="nucleotide sequence ID" value="NZ_SGWQ01000005.1"/>
</dbReference>
<protein>
    <submittedName>
        <fullName evidence="2">Uncharacterized protein</fullName>
    </submittedName>
</protein>
<keyword evidence="1" id="KW-0472">Membrane</keyword>
<reference evidence="2 3" key="1">
    <citation type="submission" date="2019-02" db="EMBL/GenBank/DDBJ databases">
        <title>Genomic Encyclopedia of Type Strains, Phase IV (KMG-IV): sequencing the most valuable type-strain genomes for metagenomic binning, comparative biology and taxonomic classification.</title>
        <authorList>
            <person name="Goeker M."/>
        </authorList>
    </citation>
    <scope>NUCLEOTIDE SEQUENCE [LARGE SCALE GENOMIC DNA]</scope>
    <source>
        <strain evidence="2 3">DSM 101727</strain>
    </source>
</reference>
<comment type="caution">
    <text evidence="2">The sequence shown here is derived from an EMBL/GenBank/DDBJ whole genome shotgun (WGS) entry which is preliminary data.</text>
</comment>
<dbReference type="Proteomes" id="UP000294257">
    <property type="component" value="Unassembled WGS sequence"/>
</dbReference>
<feature type="transmembrane region" description="Helical" evidence="1">
    <location>
        <begin position="12"/>
        <end position="31"/>
    </location>
</feature>
<sequence>MAIFAQGTSELMLAGLLISGFAVGMLGAPVLNSRVCSPASPKFPSIVVFPGKCGFAVAAVAWHDHEHEAAA</sequence>
<keyword evidence="3" id="KW-1185">Reference proteome</keyword>
<keyword evidence="1" id="KW-0812">Transmembrane</keyword>
<proteinExistence type="predicted"/>
<evidence type="ECO:0000256" key="1">
    <source>
        <dbReference type="SAM" id="Phobius"/>
    </source>
</evidence>
<organism evidence="2 3">
    <name type="scientific">Herbihabitans rhizosphaerae</name>
    <dbReference type="NCBI Taxonomy" id="1872711"/>
    <lineage>
        <taxon>Bacteria</taxon>
        <taxon>Bacillati</taxon>
        <taxon>Actinomycetota</taxon>
        <taxon>Actinomycetes</taxon>
        <taxon>Pseudonocardiales</taxon>
        <taxon>Pseudonocardiaceae</taxon>
        <taxon>Herbihabitans</taxon>
    </lineage>
</organism>
<keyword evidence="1" id="KW-1133">Transmembrane helix</keyword>
<evidence type="ECO:0000313" key="2">
    <source>
        <dbReference type="EMBL" id="RZS37867.1"/>
    </source>
</evidence>
<gene>
    <name evidence="2" type="ORF">EV193_105427</name>
</gene>
<evidence type="ECO:0000313" key="3">
    <source>
        <dbReference type="Proteomes" id="UP000294257"/>
    </source>
</evidence>
<name>A0A4Q7KNI1_9PSEU</name>
<dbReference type="EMBL" id="SGWQ01000005">
    <property type="protein sequence ID" value="RZS37867.1"/>
    <property type="molecule type" value="Genomic_DNA"/>
</dbReference>